<dbReference type="EMBL" id="NGFP01000057">
    <property type="protein sequence ID" value="OUC96491.1"/>
    <property type="molecule type" value="Genomic_DNA"/>
</dbReference>
<sequence length="120" mass="13275">MSPAPGKLSGCVATWVTWDGTWTSKEIVYGITSLPAALAPPAHLNHYERTHRGVENRLHWVRDVTFREDNSQVRTGTAPRALAGFRNLAISTARLAGRADIAHARRDLLDHNDAFAVYTI</sequence>
<dbReference type="AlphaFoldDB" id="A0A243RNF8"/>
<comment type="caution">
    <text evidence="1">The sequence shown here is derived from an EMBL/GenBank/DDBJ whole genome shotgun (WGS) entry which is preliminary data.</text>
</comment>
<accession>A0A243RNF8</accession>
<organism evidence="1 2">
    <name type="scientific">Streptosporangium minutum</name>
    <dbReference type="NCBI Taxonomy" id="569862"/>
    <lineage>
        <taxon>Bacteria</taxon>
        <taxon>Bacillati</taxon>
        <taxon>Actinomycetota</taxon>
        <taxon>Actinomycetes</taxon>
        <taxon>Streptosporangiales</taxon>
        <taxon>Streptosporangiaceae</taxon>
        <taxon>Streptosporangium</taxon>
    </lineage>
</organism>
<protein>
    <recommendedName>
        <fullName evidence="3">Transposase IS4-like domain-containing protein</fullName>
    </recommendedName>
</protein>
<name>A0A243RNF8_9ACTN</name>
<evidence type="ECO:0000313" key="2">
    <source>
        <dbReference type="Proteomes" id="UP000194761"/>
    </source>
</evidence>
<reference evidence="1 2" key="1">
    <citation type="submission" date="2017-05" db="EMBL/GenBank/DDBJ databases">
        <title>Biotechnological potential of actinobacteria isolated from South African environments.</title>
        <authorList>
            <person name="Le Roes-Hill M."/>
            <person name="Prins A."/>
            <person name="Durrell K.A."/>
        </authorList>
    </citation>
    <scope>NUCLEOTIDE SEQUENCE [LARGE SCALE GENOMIC DNA]</scope>
    <source>
        <strain evidence="1">M26</strain>
    </source>
</reference>
<dbReference type="RefSeq" id="WP_086572350.1">
    <property type="nucleotide sequence ID" value="NZ_NGFP01000057.1"/>
</dbReference>
<proteinExistence type="predicted"/>
<evidence type="ECO:0008006" key="3">
    <source>
        <dbReference type="Google" id="ProtNLM"/>
    </source>
</evidence>
<gene>
    <name evidence="1" type="ORF">CA984_14855</name>
</gene>
<evidence type="ECO:0000313" key="1">
    <source>
        <dbReference type="EMBL" id="OUC96491.1"/>
    </source>
</evidence>
<dbReference type="Proteomes" id="UP000194761">
    <property type="component" value="Unassembled WGS sequence"/>
</dbReference>
<keyword evidence="2" id="KW-1185">Reference proteome</keyword>